<proteinExistence type="predicted"/>
<name>X1JRI4_9ZZZZ</name>
<dbReference type="InterPro" id="IPR029063">
    <property type="entry name" value="SAM-dependent_MTases_sf"/>
</dbReference>
<evidence type="ECO:0000256" key="2">
    <source>
        <dbReference type="ARBA" id="ARBA00022679"/>
    </source>
</evidence>
<dbReference type="PANTHER" id="PTHR43667:SF1">
    <property type="entry name" value="CYCLOPROPANE-FATTY-ACYL-PHOSPHOLIPID SYNTHASE"/>
    <property type="match status" value="1"/>
</dbReference>
<gene>
    <name evidence="5" type="ORF">S06H3_04395</name>
</gene>
<keyword evidence="4" id="KW-0443">Lipid metabolism</keyword>
<dbReference type="GO" id="GO:0008168">
    <property type="term" value="F:methyltransferase activity"/>
    <property type="evidence" value="ECO:0007669"/>
    <property type="project" value="UniProtKB-KW"/>
</dbReference>
<keyword evidence="2" id="KW-0808">Transferase</keyword>
<keyword evidence="3" id="KW-0949">S-adenosyl-L-methionine</keyword>
<evidence type="ECO:0000256" key="1">
    <source>
        <dbReference type="ARBA" id="ARBA00022603"/>
    </source>
</evidence>
<dbReference type="InterPro" id="IPR050723">
    <property type="entry name" value="CFA/CMAS"/>
</dbReference>
<comment type="caution">
    <text evidence="5">The sequence shown here is derived from an EMBL/GenBank/DDBJ whole genome shotgun (WGS) entry which is preliminary data.</text>
</comment>
<feature type="non-terminal residue" evidence="5">
    <location>
        <position position="73"/>
    </location>
</feature>
<dbReference type="Gene3D" id="3.40.50.150">
    <property type="entry name" value="Vaccinia Virus protein VP39"/>
    <property type="match status" value="1"/>
</dbReference>
<dbReference type="GO" id="GO:0006629">
    <property type="term" value="P:lipid metabolic process"/>
    <property type="evidence" value="ECO:0007669"/>
    <property type="project" value="UniProtKB-KW"/>
</dbReference>
<dbReference type="PANTHER" id="PTHR43667">
    <property type="entry name" value="CYCLOPROPANE-FATTY-ACYL-PHOSPHOLIPID SYNTHASE"/>
    <property type="match status" value="1"/>
</dbReference>
<accession>X1JRI4</accession>
<keyword evidence="1" id="KW-0489">Methyltransferase</keyword>
<dbReference type="AlphaFoldDB" id="X1JRI4"/>
<sequence>MWNAIKARIINQQRKSKAYVIGERHYDIGNDLYKNMLDKRLNYSCGYWKNTKTLDEAQEVKLDLICKKLKLEP</sequence>
<dbReference type="EMBL" id="BARV01001535">
    <property type="protein sequence ID" value="GAH97361.1"/>
    <property type="molecule type" value="Genomic_DNA"/>
</dbReference>
<dbReference type="SUPFAM" id="SSF53335">
    <property type="entry name" value="S-adenosyl-L-methionine-dependent methyltransferases"/>
    <property type="match status" value="1"/>
</dbReference>
<organism evidence="5">
    <name type="scientific">marine sediment metagenome</name>
    <dbReference type="NCBI Taxonomy" id="412755"/>
    <lineage>
        <taxon>unclassified sequences</taxon>
        <taxon>metagenomes</taxon>
        <taxon>ecological metagenomes</taxon>
    </lineage>
</organism>
<evidence type="ECO:0000256" key="4">
    <source>
        <dbReference type="ARBA" id="ARBA00023098"/>
    </source>
</evidence>
<evidence type="ECO:0000256" key="3">
    <source>
        <dbReference type="ARBA" id="ARBA00022691"/>
    </source>
</evidence>
<evidence type="ECO:0000313" key="5">
    <source>
        <dbReference type="EMBL" id="GAH97361.1"/>
    </source>
</evidence>
<reference evidence="5" key="1">
    <citation type="journal article" date="2014" name="Front. Microbiol.">
        <title>High frequency of phylogenetically diverse reductive dehalogenase-homologous genes in deep subseafloor sedimentary metagenomes.</title>
        <authorList>
            <person name="Kawai M."/>
            <person name="Futagami T."/>
            <person name="Toyoda A."/>
            <person name="Takaki Y."/>
            <person name="Nishi S."/>
            <person name="Hori S."/>
            <person name="Arai W."/>
            <person name="Tsubouchi T."/>
            <person name="Morono Y."/>
            <person name="Uchiyama I."/>
            <person name="Ito T."/>
            <person name="Fujiyama A."/>
            <person name="Inagaki F."/>
            <person name="Takami H."/>
        </authorList>
    </citation>
    <scope>NUCLEOTIDE SEQUENCE</scope>
    <source>
        <strain evidence="5">Expedition CK06-06</strain>
    </source>
</reference>
<protein>
    <submittedName>
        <fullName evidence="5">Uncharacterized protein</fullName>
    </submittedName>
</protein>
<dbReference type="GO" id="GO:0032259">
    <property type="term" value="P:methylation"/>
    <property type="evidence" value="ECO:0007669"/>
    <property type="project" value="UniProtKB-KW"/>
</dbReference>
<dbReference type="Pfam" id="PF02353">
    <property type="entry name" value="CMAS"/>
    <property type="match status" value="1"/>
</dbReference>